<protein>
    <recommendedName>
        <fullName evidence="7">PKD domain-containing protein</fullName>
    </recommendedName>
</protein>
<evidence type="ECO:0000256" key="4">
    <source>
        <dbReference type="ARBA" id="ARBA00023125"/>
    </source>
</evidence>
<dbReference type="CDD" id="cd00146">
    <property type="entry name" value="PKD"/>
    <property type="match status" value="2"/>
</dbReference>
<dbReference type="InterPro" id="IPR022409">
    <property type="entry name" value="PKD/Chitinase_dom"/>
</dbReference>
<feature type="compositionally biased region" description="Low complexity" evidence="6">
    <location>
        <begin position="278"/>
        <end position="294"/>
    </location>
</feature>
<sequence>MAEAFERVLRQLRQGKGPDVSFRAYLLTTLRHAHFRHHKAERVAVPTDDATLLDQSVEDPDSVVAAFDRGAAGRAFAALPERWQMILWHLEVEGQRPAEVADLLGLKPNAVSALAYRAREALRQSFLFQHVAEAGADSHAAVLTQLPALARGRLGRRETEKIRRHLDTCETCSTAYAEVTDMNGRLSAFIAPVVLGAAAGPYLAGTPAGTLTLLGHPWELLQHRLNDGPEPQVALHKSVMSLALTLAVVLGAAGLWIARPEAPVRIAPSADYLASAGAPTSAAPMRPSAPAARARSARPHPGPRSTGHGPSRVPTRTPPRQTTTARPLPHRTTGTKPRVAPIVASFDVAPDGLSVTVHARARGGRGAGRYGYSWRFGDGGTARGATASHRYAEDGHVTIELTVTDAGRSKTVTRSLSVAAPNRAPVAFLSARVHGPYVTVDASGSSDPDGSVAAYEWAFGDGSTGLGARTGHRYAAPGRYLVQLTVVDDRGARASRTLTVTAASRGGHPGGGPSGSHTSSGHRRW</sequence>
<dbReference type="InterPro" id="IPR035986">
    <property type="entry name" value="PKD_dom_sf"/>
</dbReference>
<dbReference type="Pfam" id="PF13490">
    <property type="entry name" value="zf-HC2"/>
    <property type="match status" value="1"/>
</dbReference>
<keyword evidence="9" id="KW-1185">Reference proteome</keyword>
<feature type="compositionally biased region" description="Low complexity" evidence="6">
    <location>
        <begin position="310"/>
        <end position="327"/>
    </location>
</feature>
<dbReference type="InterPro" id="IPR027383">
    <property type="entry name" value="Znf_put"/>
</dbReference>
<dbReference type="InterPro" id="IPR039425">
    <property type="entry name" value="RNA_pol_sigma-70-like"/>
</dbReference>
<dbReference type="InterPro" id="IPR036388">
    <property type="entry name" value="WH-like_DNA-bd_sf"/>
</dbReference>
<dbReference type="PROSITE" id="PS50096">
    <property type="entry name" value="IQ"/>
    <property type="match status" value="1"/>
</dbReference>
<dbReference type="PROSITE" id="PS50093">
    <property type="entry name" value="PKD"/>
    <property type="match status" value="2"/>
</dbReference>
<organism evidence="8 9">
    <name type="scientific">Nocardioides panacihumi</name>
    <dbReference type="NCBI Taxonomy" id="400774"/>
    <lineage>
        <taxon>Bacteria</taxon>
        <taxon>Bacillati</taxon>
        <taxon>Actinomycetota</taxon>
        <taxon>Actinomycetes</taxon>
        <taxon>Propionibacteriales</taxon>
        <taxon>Nocardioidaceae</taxon>
        <taxon>Nocardioides</taxon>
    </lineage>
</organism>
<dbReference type="Gene3D" id="1.10.10.1320">
    <property type="entry name" value="Anti-sigma factor, zinc-finger domain"/>
    <property type="match status" value="1"/>
</dbReference>
<evidence type="ECO:0000313" key="8">
    <source>
        <dbReference type="EMBL" id="GAA1946308.1"/>
    </source>
</evidence>
<name>A0ABN2Q9T7_9ACTN</name>
<evidence type="ECO:0000256" key="5">
    <source>
        <dbReference type="ARBA" id="ARBA00023163"/>
    </source>
</evidence>
<proteinExistence type="inferred from homology"/>
<dbReference type="Pfam" id="PF08281">
    <property type="entry name" value="Sigma70_r4_2"/>
    <property type="match status" value="1"/>
</dbReference>
<comment type="similarity">
    <text evidence="1">Belongs to the sigma-70 factor family. ECF subfamily.</text>
</comment>
<dbReference type="SMART" id="SM00089">
    <property type="entry name" value="PKD"/>
    <property type="match status" value="2"/>
</dbReference>
<dbReference type="Gene3D" id="1.10.10.10">
    <property type="entry name" value="Winged helix-like DNA-binding domain superfamily/Winged helix DNA-binding domain"/>
    <property type="match status" value="1"/>
</dbReference>
<evidence type="ECO:0000256" key="2">
    <source>
        <dbReference type="ARBA" id="ARBA00023015"/>
    </source>
</evidence>
<keyword evidence="3" id="KW-0731">Sigma factor</keyword>
<dbReference type="InterPro" id="IPR013324">
    <property type="entry name" value="RNA_pol_sigma_r3/r4-like"/>
</dbReference>
<dbReference type="Pfam" id="PF18911">
    <property type="entry name" value="PKD_4"/>
    <property type="match status" value="2"/>
</dbReference>
<evidence type="ECO:0000256" key="6">
    <source>
        <dbReference type="SAM" id="MobiDB-lite"/>
    </source>
</evidence>
<feature type="region of interest" description="Disordered" evidence="6">
    <location>
        <begin position="276"/>
        <end position="339"/>
    </location>
</feature>
<dbReference type="SUPFAM" id="SSF49299">
    <property type="entry name" value="PKD domain"/>
    <property type="match status" value="2"/>
</dbReference>
<evidence type="ECO:0000259" key="7">
    <source>
        <dbReference type="PROSITE" id="PS50093"/>
    </source>
</evidence>
<keyword evidence="5" id="KW-0804">Transcription</keyword>
<dbReference type="InterPro" id="IPR000601">
    <property type="entry name" value="PKD_dom"/>
</dbReference>
<evidence type="ECO:0000256" key="3">
    <source>
        <dbReference type="ARBA" id="ARBA00023082"/>
    </source>
</evidence>
<comment type="caution">
    <text evidence="8">The sequence shown here is derived from an EMBL/GenBank/DDBJ whole genome shotgun (WGS) entry which is preliminary data.</text>
</comment>
<evidence type="ECO:0000256" key="1">
    <source>
        <dbReference type="ARBA" id="ARBA00010641"/>
    </source>
</evidence>
<gene>
    <name evidence="8" type="ORF">GCM10009798_01620</name>
</gene>
<reference evidence="8 9" key="1">
    <citation type="journal article" date="2019" name="Int. J. Syst. Evol. Microbiol.">
        <title>The Global Catalogue of Microorganisms (GCM) 10K type strain sequencing project: providing services to taxonomists for standard genome sequencing and annotation.</title>
        <authorList>
            <consortium name="The Broad Institute Genomics Platform"/>
            <consortium name="The Broad Institute Genome Sequencing Center for Infectious Disease"/>
            <person name="Wu L."/>
            <person name="Ma J."/>
        </authorList>
    </citation>
    <scope>NUCLEOTIDE SEQUENCE [LARGE SCALE GENOMIC DNA]</scope>
    <source>
        <strain evidence="8 9">JCM 15309</strain>
    </source>
</reference>
<keyword evidence="4" id="KW-0238">DNA-binding</keyword>
<dbReference type="EMBL" id="BAAAPB010000001">
    <property type="protein sequence ID" value="GAA1946308.1"/>
    <property type="molecule type" value="Genomic_DNA"/>
</dbReference>
<feature type="region of interest" description="Disordered" evidence="6">
    <location>
        <begin position="500"/>
        <end position="525"/>
    </location>
</feature>
<accession>A0ABN2Q9T7</accession>
<dbReference type="InterPro" id="IPR013249">
    <property type="entry name" value="RNA_pol_sigma70_r4_t2"/>
</dbReference>
<dbReference type="Proteomes" id="UP001500571">
    <property type="component" value="Unassembled WGS sequence"/>
</dbReference>
<evidence type="ECO:0000313" key="9">
    <source>
        <dbReference type="Proteomes" id="UP001500571"/>
    </source>
</evidence>
<dbReference type="PANTHER" id="PTHR43133">
    <property type="entry name" value="RNA POLYMERASE ECF-TYPE SIGMA FACTO"/>
    <property type="match status" value="1"/>
</dbReference>
<dbReference type="SUPFAM" id="SSF88659">
    <property type="entry name" value="Sigma3 and sigma4 domains of RNA polymerase sigma factors"/>
    <property type="match status" value="1"/>
</dbReference>
<dbReference type="InterPro" id="IPR041916">
    <property type="entry name" value="Anti_sigma_zinc_sf"/>
</dbReference>
<dbReference type="PANTHER" id="PTHR43133:SF8">
    <property type="entry name" value="RNA POLYMERASE SIGMA FACTOR HI_1459-RELATED"/>
    <property type="match status" value="1"/>
</dbReference>
<keyword evidence="2" id="KW-0805">Transcription regulation</keyword>
<dbReference type="InterPro" id="IPR013783">
    <property type="entry name" value="Ig-like_fold"/>
</dbReference>
<feature type="domain" description="PKD" evidence="7">
    <location>
        <begin position="421"/>
        <end position="507"/>
    </location>
</feature>
<feature type="domain" description="PKD" evidence="7">
    <location>
        <begin position="338"/>
        <end position="425"/>
    </location>
</feature>
<dbReference type="Gene3D" id="2.60.40.10">
    <property type="entry name" value="Immunoglobulins"/>
    <property type="match status" value="2"/>
</dbReference>